<dbReference type="Gene3D" id="3.30.505.10">
    <property type="entry name" value="SH2 domain"/>
    <property type="match status" value="1"/>
</dbReference>
<dbReference type="PANTHER" id="PTHR15127">
    <property type="entry name" value="HEAVYWEIGHT, ISOFORM A"/>
    <property type="match status" value="1"/>
</dbReference>
<evidence type="ECO:0000313" key="5">
    <source>
        <dbReference type="Proteomes" id="UP000472273"/>
    </source>
</evidence>
<protein>
    <recommendedName>
        <fullName evidence="3">SH2 domain-containing protein</fullName>
    </recommendedName>
</protein>
<evidence type="ECO:0000256" key="1">
    <source>
        <dbReference type="ARBA" id="ARBA00022999"/>
    </source>
</evidence>
<accession>A0A670YV44</accession>
<dbReference type="InterPro" id="IPR000980">
    <property type="entry name" value="SH2"/>
</dbReference>
<dbReference type="GO" id="GO:0001784">
    <property type="term" value="F:phosphotyrosine residue binding"/>
    <property type="evidence" value="ECO:0007669"/>
    <property type="project" value="TreeGrafter"/>
</dbReference>
<dbReference type="InterPro" id="IPR051846">
    <property type="entry name" value="SH2_domain_adapters"/>
</dbReference>
<dbReference type="SUPFAM" id="SSF55550">
    <property type="entry name" value="SH2 domain"/>
    <property type="match status" value="1"/>
</dbReference>
<dbReference type="Ensembl" id="ENSPTXT00000016146.1">
    <property type="protein sequence ID" value="ENSPTXP00000015667.1"/>
    <property type="gene ID" value="ENSPTXG00000010811.1"/>
</dbReference>
<sequence>TLYPLYLDPQSRDSVLVEDPFLQQVEENRIQPDSQAGKPQRGTTWSDCGFVVVYRWFHGPISRAEAETLLTLCREGSYLVRSSEASRGEYSLSLR</sequence>
<dbReference type="PANTHER" id="PTHR15127:SF33">
    <property type="entry name" value="SH2 DOMAIN-CONTAINING ADAPTER PROTEIN D"/>
    <property type="match status" value="1"/>
</dbReference>
<reference evidence="4" key="1">
    <citation type="submission" date="2025-08" db="UniProtKB">
        <authorList>
            <consortium name="Ensembl"/>
        </authorList>
    </citation>
    <scope>IDENTIFICATION</scope>
</reference>
<organism evidence="4 5">
    <name type="scientific">Pseudonaja textilis</name>
    <name type="common">Eastern brown snake</name>
    <dbReference type="NCBI Taxonomy" id="8673"/>
    <lineage>
        <taxon>Eukaryota</taxon>
        <taxon>Metazoa</taxon>
        <taxon>Chordata</taxon>
        <taxon>Craniata</taxon>
        <taxon>Vertebrata</taxon>
        <taxon>Euteleostomi</taxon>
        <taxon>Lepidosauria</taxon>
        <taxon>Squamata</taxon>
        <taxon>Bifurcata</taxon>
        <taxon>Unidentata</taxon>
        <taxon>Episquamata</taxon>
        <taxon>Toxicofera</taxon>
        <taxon>Serpentes</taxon>
        <taxon>Colubroidea</taxon>
        <taxon>Elapidae</taxon>
        <taxon>Hydrophiinae</taxon>
        <taxon>Pseudonaja</taxon>
    </lineage>
</organism>
<dbReference type="InterPro" id="IPR036860">
    <property type="entry name" value="SH2_dom_sf"/>
</dbReference>
<keyword evidence="1 2" id="KW-0727">SH2 domain</keyword>
<proteinExistence type="predicted"/>
<evidence type="ECO:0000313" key="4">
    <source>
        <dbReference type="Ensembl" id="ENSPTXP00000015667.1"/>
    </source>
</evidence>
<keyword evidence="5" id="KW-1185">Reference proteome</keyword>
<dbReference type="Pfam" id="PF00017">
    <property type="entry name" value="SH2"/>
    <property type="match status" value="1"/>
</dbReference>
<evidence type="ECO:0000259" key="3">
    <source>
        <dbReference type="PROSITE" id="PS50001"/>
    </source>
</evidence>
<evidence type="ECO:0000256" key="2">
    <source>
        <dbReference type="PROSITE-ProRule" id="PRU00191"/>
    </source>
</evidence>
<dbReference type="PRINTS" id="PR00401">
    <property type="entry name" value="SH2DOMAIN"/>
</dbReference>
<reference evidence="4" key="2">
    <citation type="submission" date="2025-09" db="UniProtKB">
        <authorList>
            <consortium name="Ensembl"/>
        </authorList>
    </citation>
    <scope>IDENTIFICATION</scope>
</reference>
<dbReference type="Proteomes" id="UP000472273">
    <property type="component" value="Unplaced"/>
</dbReference>
<name>A0A670YV44_PSETE</name>
<feature type="domain" description="SH2" evidence="3">
    <location>
        <begin position="56"/>
        <end position="95"/>
    </location>
</feature>
<dbReference type="PROSITE" id="PS50001">
    <property type="entry name" value="SH2"/>
    <property type="match status" value="1"/>
</dbReference>
<dbReference type="AlphaFoldDB" id="A0A670YV44"/>
<dbReference type="GeneTree" id="ENSGT00960000189486"/>